<accession>A0A9N7NX78</accession>
<proteinExistence type="predicted"/>
<dbReference type="EMBL" id="CACSLK010034050">
    <property type="protein sequence ID" value="CAA0841035.1"/>
    <property type="molecule type" value="Genomic_DNA"/>
</dbReference>
<feature type="compositionally biased region" description="Acidic residues" evidence="1">
    <location>
        <begin position="40"/>
        <end position="56"/>
    </location>
</feature>
<comment type="caution">
    <text evidence="2">The sequence shown here is derived from an EMBL/GenBank/DDBJ whole genome shotgun (WGS) entry which is preliminary data.</text>
</comment>
<sequence>MEVAGQTCIMKDKVRVNRKALEAVLEQCQLALQQLAAGYDVDDDDDDDNDDDDDDNHEVVAPQDTIKTSAPLNSHADPVEEIMNKLIVFGVTKAINNCVAYDAEGESDSWDIVDENDTWGHSNVDLDAHDYILVRQEDVKEGIASFMAAYLLSLEQAKDLTPNQLQEALSKTFSTKKKKGKLRKAWDGTKVVYNVASWGATAIGLYQNPVLSSAASVAFWTSSRAFSKLW</sequence>
<evidence type="ECO:0000313" key="3">
    <source>
        <dbReference type="Proteomes" id="UP001153555"/>
    </source>
</evidence>
<dbReference type="PANTHER" id="PTHR33874">
    <property type="entry name" value="RING FINGER PROTEIN"/>
    <property type="match status" value="1"/>
</dbReference>
<protein>
    <recommendedName>
        <fullName evidence="4">MADS box interactor-like</fullName>
    </recommendedName>
</protein>
<gene>
    <name evidence="2" type="ORF">SHERM_07070</name>
</gene>
<feature type="region of interest" description="Disordered" evidence="1">
    <location>
        <begin position="40"/>
        <end position="73"/>
    </location>
</feature>
<keyword evidence="3" id="KW-1185">Reference proteome</keyword>
<name>A0A9N7NX78_STRHE</name>
<dbReference type="PANTHER" id="PTHR33874:SF1">
    <property type="entry name" value="RING FINGER PROTEIN"/>
    <property type="match status" value="1"/>
</dbReference>
<dbReference type="OrthoDB" id="2014733at2759"/>
<evidence type="ECO:0000256" key="1">
    <source>
        <dbReference type="SAM" id="MobiDB-lite"/>
    </source>
</evidence>
<dbReference type="AlphaFoldDB" id="A0A9N7NX78"/>
<evidence type="ECO:0000313" key="2">
    <source>
        <dbReference type="EMBL" id="CAA0841035.1"/>
    </source>
</evidence>
<dbReference type="Proteomes" id="UP001153555">
    <property type="component" value="Unassembled WGS sequence"/>
</dbReference>
<reference evidence="2" key="1">
    <citation type="submission" date="2019-12" db="EMBL/GenBank/DDBJ databases">
        <authorList>
            <person name="Scholes J."/>
        </authorList>
    </citation>
    <scope>NUCLEOTIDE SEQUENCE</scope>
</reference>
<evidence type="ECO:0008006" key="4">
    <source>
        <dbReference type="Google" id="ProtNLM"/>
    </source>
</evidence>
<organism evidence="2 3">
    <name type="scientific">Striga hermonthica</name>
    <name type="common">Purple witchweed</name>
    <name type="synonym">Buchnera hermonthica</name>
    <dbReference type="NCBI Taxonomy" id="68872"/>
    <lineage>
        <taxon>Eukaryota</taxon>
        <taxon>Viridiplantae</taxon>
        <taxon>Streptophyta</taxon>
        <taxon>Embryophyta</taxon>
        <taxon>Tracheophyta</taxon>
        <taxon>Spermatophyta</taxon>
        <taxon>Magnoliopsida</taxon>
        <taxon>eudicotyledons</taxon>
        <taxon>Gunneridae</taxon>
        <taxon>Pentapetalae</taxon>
        <taxon>asterids</taxon>
        <taxon>lamiids</taxon>
        <taxon>Lamiales</taxon>
        <taxon>Orobanchaceae</taxon>
        <taxon>Buchnereae</taxon>
        <taxon>Striga</taxon>
    </lineage>
</organism>